<dbReference type="GO" id="GO:0004674">
    <property type="term" value="F:protein serine/threonine kinase activity"/>
    <property type="evidence" value="ECO:0007669"/>
    <property type="project" value="UniProtKB-KW"/>
</dbReference>
<dbReference type="EMBL" id="CAJJDP010000006">
    <property type="protein sequence ID" value="CAD8135829.1"/>
    <property type="molecule type" value="Genomic_DNA"/>
</dbReference>
<feature type="region of interest" description="Disordered" evidence="5">
    <location>
        <begin position="399"/>
        <end position="426"/>
    </location>
</feature>
<proteinExistence type="inferred from homology"/>
<comment type="similarity">
    <text evidence="4">Belongs to the protein kinase superfamily.</text>
</comment>
<dbReference type="SMART" id="SM00220">
    <property type="entry name" value="S_TKc"/>
    <property type="match status" value="1"/>
</dbReference>
<dbReference type="PANTHER" id="PTHR44167">
    <property type="entry name" value="OVARIAN-SPECIFIC SERINE/THREONINE-PROTEIN KINASE LOK-RELATED"/>
    <property type="match status" value="1"/>
</dbReference>
<evidence type="ECO:0000259" key="6">
    <source>
        <dbReference type="PROSITE" id="PS50011"/>
    </source>
</evidence>
<keyword evidence="8" id="KW-1185">Reference proteome</keyword>
<dbReference type="GO" id="GO:0044773">
    <property type="term" value="P:mitotic DNA damage checkpoint signaling"/>
    <property type="evidence" value="ECO:0007669"/>
    <property type="project" value="TreeGrafter"/>
</dbReference>
<keyword evidence="4" id="KW-0418">Kinase</keyword>
<dbReference type="PROSITE" id="PS00108">
    <property type="entry name" value="PROTEIN_KINASE_ST"/>
    <property type="match status" value="1"/>
</dbReference>
<keyword evidence="1 3" id="KW-0547">Nucleotide-binding</keyword>
<evidence type="ECO:0000256" key="5">
    <source>
        <dbReference type="SAM" id="MobiDB-lite"/>
    </source>
</evidence>
<evidence type="ECO:0000256" key="2">
    <source>
        <dbReference type="ARBA" id="ARBA00022840"/>
    </source>
</evidence>
<dbReference type="OrthoDB" id="266718at2759"/>
<dbReference type="InterPro" id="IPR000719">
    <property type="entry name" value="Prot_kinase_dom"/>
</dbReference>
<dbReference type="PROSITE" id="PS50011">
    <property type="entry name" value="PROTEIN_KINASE_DOM"/>
    <property type="match status" value="1"/>
</dbReference>
<feature type="binding site" evidence="3">
    <location>
        <position position="45"/>
    </location>
    <ligand>
        <name>ATP</name>
        <dbReference type="ChEBI" id="CHEBI:30616"/>
    </ligand>
</feature>
<organism evidence="7 8">
    <name type="scientific">Paramecium octaurelia</name>
    <dbReference type="NCBI Taxonomy" id="43137"/>
    <lineage>
        <taxon>Eukaryota</taxon>
        <taxon>Sar</taxon>
        <taxon>Alveolata</taxon>
        <taxon>Ciliophora</taxon>
        <taxon>Intramacronucleata</taxon>
        <taxon>Oligohymenophorea</taxon>
        <taxon>Peniculida</taxon>
        <taxon>Parameciidae</taxon>
        <taxon>Paramecium</taxon>
    </lineage>
</organism>
<dbReference type="OMA" id="NTITHRD"/>
<feature type="domain" description="Protein kinase" evidence="6">
    <location>
        <begin position="16"/>
        <end position="288"/>
    </location>
</feature>
<protein>
    <recommendedName>
        <fullName evidence="6">Protein kinase domain-containing protein</fullName>
    </recommendedName>
</protein>
<evidence type="ECO:0000256" key="4">
    <source>
        <dbReference type="RuleBase" id="RU000304"/>
    </source>
</evidence>
<dbReference type="GO" id="GO:0005737">
    <property type="term" value="C:cytoplasm"/>
    <property type="evidence" value="ECO:0007669"/>
    <property type="project" value="TreeGrafter"/>
</dbReference>
<name>A0A8S1S9U2_PAROT</name>
<dbReference type="Pfam" id="PF00069">
    <property type="entry name" value="Pkinase"/>
    <property type="match status" value="1"/>
</dbReference>
<reference evidence="7" key="1">
    <citation type="submission" date="2021-01" db="EMBL/GenBank/DDBJ databases">
        <authorList>
            <consortium name="Genoscope - CEA"/>
            <person name="William W."/>
        </authorList>
    </citation>
    <scope>NUCLEOTIDE SEQUENCE</scope>
</reference>
<dbReference type="InterPro" id="IPR017441">
    <property type="entry name" value="Protein_kinase_ATP_BS"/>
</dbReference>
<evidence type="ECO:0000313" key="7">
    <source>
        <dbReference type="EMBL" id="CAD8135829.1"/>
    </source>
</evidence>
<sequence length="426" mass="49377">MMLQNDKIVTILHRQLKILNLLGKGNFGTVWKVVDEKTKEIFALKIQSQLDEHEQEILVNLSQFSHRNIVNILGFEKINDQCFCILMECCSENLFERIQSKVFDQKDLRYVLVSIADGIKALHNNTITHRDLKPENIMIKVIKDSKNPGYTQNIYKIGDFGLSSNKDVNQTSQVGTCYYMAPEVISNQPYTNSVDIWSLGAISYELLTNRPLFEGNSQDDILTQIINFNTKEVYDVFLKKIEIIQEDEYQSLIKKMLQYNPQNRINIDEVVRQLRNRYSSPPKIMPLFQPKIETPKIFQQQLTYGQNQTNKMQIQLLFEKNKFSTPKLEQQNNNDKSQQAFPQKVQQNVSGFQLQQTTINQQSSLQSPRDGKQGQISWNTNQASNIINSPHSPQRLNNFNIAPKNGEFKKPDNQAKPVFQNIQKKK</sequence>
<evidence type="ECO:0000313" key="8">
    <source>
        <dbReference type="Proteomes" id="UP000683925"/>
    </source>
</evidence>
<dbReference type="Proteomes" id="UP000683925">
    <property type="component" value="Unassembled WGS sequence"/>
</dbReference>
<evidence type="ECO:0000256" key="3">
    <source>
        <dbReference type="PROSITE-ProRule" id="PRU10141"/>
    </source>
</evidence>
<keyword evidence="2 3" id="KW-0067">ATP-binding</keyword>
<gene>
    <name evidence="7" type="ORF">POCTA_138.1.T0070051</name>
</gene>
<keyword evidence="4" id="KW-0808">Transferase</keyword>
<dbReference type="InterPro" id="IPR008271">
    <property type="entry name" value="Ser/Thr_kinase_AS"/>
</dbReference>
<accession>A0A8S1S9U2</accession>
<dbReference type="PROSITE" id="PS00107">
    <property type="entry name" value="PROTEIN_KINASE_ATP"/>
    <property type="match status" value="1"/>
</dbReference>
<dbReference type="GO" id="GO:0005634">
    <property type="term" value="C:nucleus"/>
    <property type="evidence" value="ECO:0007669"/>
    <property type="project" value="TreeGrafter"/>
</dbReference>
<dbReference type="PANTHER" id="PTHR44167:SF24">
    <property type="entry name" value="SERINE_THREONINE-PROTEIN KINASE CHK2"/>
    <property type="match status" value="1"/>
</dbReference>
<dbReference type="GO" id="GO:0005524">
    <property type="term" value="F:ATP binding"/>
    <property type="evidence" value="ECO:0007669"/>
    <property type="project" value="UniProtKB-UniRule"/>
</dbReference>
<dbReference type="AlphaFoldDB" id="A0A8S1S9U2"/>
<keyword evidence="4" id="KW-0723">Serine/threonine-protein kinase</keyword>
<evidence type="ECO:0000256" key="1">
    <source>
        <dbReference type="ARBA" id="ARBA00022741"/>
    </source>
</evidence>
<comment type="caution">
    <text evidence="7">The sequence shown here is derived from an EMBL/GenBank/DDBJ whole genome shotgun (WGS) entry which is preliminary data.</text>
</comment>